<dbReference type="Proteomes" id="UP000302218">
    <property type="component" value="Chromosome"/>
</dbReference>
<accession>A0A4P8WHE9</accession>
<dbReference type="KEGG" id="nvr:FEJ81_09510"/>
<dbReference type="RefSeq" id="WP_138245068.1">
    <property type="nucleotide sequence ID" value="NZ_CP040330.1"/>
</dbReference>
<proteinExistence type="predicted"/>
<reference evidence="3" key="1">
    <citation type="submission" date="2019-05" db="EMBL/GenBank/DDBJ databases">
        <title>Genome sequence and methylation pattern of the halophilic Archaeon Natrinema versiforme BOL5-4.</title>
        <authorList>
            <person name="DasSarma P."/>
            <person name="Anton B.P."/>
            <person name="DasSarma S.L."/>
            <person name="Martinez F.L."/>
            <person name="Guzman D."/>
            <person name="Roberts R.J."/>
            <person name="DasSarma S."/>
        </authorList>
    </citation>
    <scope>NUCLEOTIDE SEQUENCE [LARGE SCALE GENOMIC DNA]</scope>
    <source>
        <strain evidence="3">BOL5-4</strain>
    </source>
</reference>
<gene>
    <name evidence="2" type="ORF">FEJ81_09510</name>
</gene>
<keyword evidence="1" id="KW-0812">Transmembrane</keyword>
<dbReference type="AlphaFoldDB" id="A0A4P8WHE9"/>
<evidence type="ECO:0000313" key="2">
    <source>
        <dbReference type="EMBL" id="QCS42584.1"/>
    </source>
</evidence>
<dbReference type="InterPro" id="IPR055757">
    <property type="entry name" value="DUF7333"/>
</dbReference>
<name>A0A4P8WHE9_9EURY</name>
<keyword evidence="1" id="KW-1133">Transmembrane helix</keyword>
<evidence type="ECO:0000313" key="3">
    <source>
        <dbReference type="Proteomes" id="UP000302218"/>
    </source>
</evidence>
<evidence type="ECO:0000256" key="1">
    <source>
        <dbReference type="SAM" id="Phobius"/>
    </source>
</evidence>
<protein>
    <submittedName>
        <fullName evidence="2">Uncharacterized protein</fullName>
    </submittedName>
</protein>
<feature type="transmembrane region" description="Helical" evidence="1">
    <location>
        <begin position="9"/>
        <end position="28"/>
    </location>
</feature>
<feature type="transmembrane region" description="Helical" evidence="1">
    <location>
        <begin position="34"/>
        <end position="54"/>
    </location>
</feature>
<sequence>MEFDLPKTAAVFVVVIALGVGGLIGMDMMPTDTIMMMVAPSMIAFGLLMLALGVKHGEYRATARGR</sequence>
<organism evidence="2 3">
    <name type="scientific">Natrinema versiforme</name>
    <dbReference type="NCBI Taxonomy" id="88724"/>
    <lineage>
        <taxon>Archaea</taxon>
        <taxon>Methanobacteriati</taxon>
        <taxon>Methanobacteriota</taxon>
        <taxon>Stenosarchaea group</taxon>
        <taxon>Halobacteria</taxon>
        <taxon>Halobacteriales</taxon>
        <taxon>Natrialbaceae</taxon>
        <taxon>Natrinema</taxon>
    </lineage>
</organism>
<keyword evidence="1" id="KW-0472">Membrane</keyword>
<dbReference type="GeneID" id="40265509"/>
<dbReference type="Pfam" id="PF24020">
    <property type="entry name" value="DUF7333"/>
    <property type="match status" value="1"/>
</dbReference>
<dbReference type="EMBL" id="CP040330">
    <property type="protein sequence ID" value="QCS42584.1"/>
    <property type="molecule type" value="Genomic_DNA"/>
</dbReference>